<dbReference type="OrthoDB" id="3248909at2759"/>
<keyword evidence="2" id="KW-1133">Transmembrane helix</keyword>
<protein>
    <submittedName>
        <fullName evidence="3">Uncharacterized protein</fullName>
    </submittedName>
</protein>
<evidence type="ECO:0000313" key="4">
    <source>
        <dbReference type="Proteomes" id="UP000305948"/>
    </source>
</evidence>
<feature type="region of interest" description="Disordered" evidence="1">
    <location>
        <begin position="1"/>
        <end position="101"/>
    </location>
</feature>
<feature type="transmembrane region" description="Helical" evidence="2">
    <location>
        <begin position="133"/>
        <end position="156"/>
    </location>
</feature>
<dbReference type="STRING" id="5364.A0A5C3MQ91"/>
<reference evidence="3 4" key="1">
    <citation type="journal article" date="2019" name="Nat. Ecol. Evol.">
        <title>Megaphylogeny resolves global patterns of mushroom evolution.</title>
        <authorList>
            <person name="Varga T."/>
            <person name="Krizsan K."/>
            <person name="Foldi C."/>
            <person name="Dima B."/>
            <person name="Sanchez-Garcia M."/>
            <person name="Sanchez-Ramirez S."/>
            <person name="Szollosi G.J."/>
            <person name="Szarkandi J.G."/>
            <person name="Papp V."/>
            <person name="Albert L."/>
            <person name="Andreopoulos W."/>
            <person name="Angelini C."/>
            <person name="Antonin V."/>
            <person name="Barry K.W."/>
            <person name="Bougher N.L."/>
            <person name="Buchanan P."/>
            <person name="Buyck B."/>
            <person name="Bense V."/>
            <person name="Catcheside P."/>
            <person name="Chovatia M."/>
            <person name="Cooper J."/>
            <person name="Damon W."/>
            <person name="Desjardin D."/>
            <person name="Finy P."/>
            <person name="Geml J."/>
            <person name="Haridas S."/>
            <person name="Hughes K."/>
            <person name="Justo A."/>
            <person name="Karasinski D."/>
            <person name="Kautmanova I."/>
            <person name="Kiss B."/>
            <person name="Kocsube S."/>
            <person name="Kotiranta H."/>
            <person name="LaButti K.M."/>
            <person name="Lechner B.E."/>
            <person name="Liimatainen K."/>
            <person name="Lipzen A."/>
            <person name="Lukacs Z."/>
            <person name="Mihaltcheva S."/>
            <person name="Morgado L.N."/>
            <person name="Niskanen T."/>
            <person name="Noordeloos M.E."/>
            <person name="Ohm R.A."/>
            <person name="Ortiz-Santana B."/>
            <person name="Ovrebo C."/>
            <person name="Racz N."/>
            <person name="Riley R."/>
            <person name="Savchenko A."/>
            <person name="Shiryaev A."/>
            <person name="Soop K."/>
            <person name="Spirin V."/>
            <person name="Szebenyi C."/>
            <person name="Tomsovsky M."/>
            <person name="Tulloss R.E."/>
            <person name="Uehling J."/>
            <person name="Grigoriev I.V."/>
            <person name="Vagvolgyi C."/>
            <person name="Papp T."/>
            <person name="Martin F.M."/>
            <person name="Miettinen O."/>
            <person name="Hibbett D.S."/>
            <person name="Nagy L.G."/>
        </authorList>
    </citation>
    <scope>NUCLEOTIDE SEQUENCE [LARGE SCALE GENOMIC DNA]</scope>
    <source>
        <strain evidence="3 4">OMC1185</strain>
    </source>
</reference>
<dbReference type="PANTHER" id="PTHR37544">
    <property type="entry name" value="SPRAY-RELATED"/>
    <property type="match status" value="1"/>
</dbReference>
<dbReference type="Pfam" id="PF11915">
    <property type="entry name" value="DUF3433"/>
    <property type="match status" value="1"/>
</dbReference>
<feature type="transmembrane region" description="Helical" evidence="2">
    <location>
        <begin position="576"/>
        <end position="598"/>
    </location>
</feature>
<evidence type="ECO:0000256" key="1">
    <source>
        <dbReference type="SAM" id="MobiDB-lite"/>
    </source>
</evidence>
<keyword evidence="4" id="KW-1185">Reference proteome</keyword>
<dbReference type="EMBL" id="ML213523">
    <property type="protein sequence ID" value="TFK47572.1"/>
    <property type="molecule type" value="Genomic_DNA"/>
</dbReference>
<keyword evidence="2" id="KW-0812">Transmembrane</keyword>
<feature type="transmembrane region" description="Helical" evidence="2">
    <location>
        <begin position="176"/>
        <end position="196"/>
    </location>
</feature>
<evidence type="ECO:0000256" key="2">
    <source>
        <dbReference type="SAM" id="Phobius"/>
    </source>
</evidence>
<proteinExistence type="predicted"/>
<feature type="compositionally biased region" description="Polar residues" evidence="1">
    <location>
        <begin position="13"/>
        <end position="25"/>
    </location>
</feature>
<feature type="compositionally biased region" description="Polar residues" evidence="1">
    <location>
        <begin position="58"/>
        <end position="70"/>
    </location>
</feature>
<organism evidence="3 4">
    <name type="scientific">Heliocybe sulcata</name>
    <dbReference type="NCBI Taxonomy" id="5364"/>
    <lineage>
        <taxon>Eukaryota</taxon>
        <taxon>Fungi</taxon>
        <taxon>Dikarya</taxon>
        <taxon>Basidiomycota</taxon>
        <taxon>Agaricomycotina</taxon>
        <taxon>Agaricomycetes</taxon>
        <taxon>Gloeophyllales</taxon>
        <taxon>Gloeophyllaceae</taxon>
        <taxon>Heliocybe</taxon>
    </lineage>
</organism>
<dbReference type="Proteomes" id="UP000305948">
    <property type="component" value="Unassembled WGS sequence"/>
</dbReference>
<name>A0A5C3MQ91_9AGAM</name>
<sequence>MDQSTPFRPGHTSHASDATIVNDSETGLLMEPFKNDWGREAQRETLGPMLPQGAMKPRSSSIGQVPTISYTPVRAGSPSSSPDPDHEQFATYPPDEKIKPWNSRSDEQALKALTKKEKSLKNGTWIPVPLRPWFWVTFIIGMLVLAIVLEVMLRVTNDRNGWPVHGAFSSQAGVMHYFYTLPPVAVAMFLVAMWAWTDVEIKKMQPYVDLVHGDAPAHRSVLLDYTRTNNFIVWMRAAANKHYIVALASLMAITSLALQPLGAALLTVRDTWLATPDQTLNNTAALGLNLDDQFWDVTSFLTAAGYASASVLYNLGDPMFIQDGYTVAPFELPTYIATNGTVYANTTAILSDPGCQPPAHNLDMVHNLNNDTWTITADEPGCPYTWNVAKVAENLFGVAPCPDTGDGTPDYLRRVLFWYFTYQPANASITFCQPTVSLWNVNVNVDLASGNLTSVTTLSPFHVNQGNFSAFAGNITGSPLNGKAYNGIAYNLTGPDPFTVARVNATQLTLPAAVFQSADQTGLEGVFQSNGFVGLTNTVYRMYLALVAKKVYFLPDNEPITVQVKTVERRLWLSDVAVHLLATALILLAFFGTIVQLLHRGDRANLKLAHQPGTIASAVVVGAQTNMGVLLAGRQRKEDIVQALRDKRFRINTRTMKIVMEGEEGYDEAASPGHRKSVFASGLLELMSPRPASRRYSTQTPP</sequence>
<evidence type="ECO:0000313" key="3">
    <source>
        <dbReference type="EMBL" id="TFK47572.1"/>
    </source>
</evidence>
<feature type="compositionally biased region" description="Basic and acidic residues" evidence="1">
    <location>
        <begin position="83"/>
        <end position="101"/>
    </location>
</feature>
<dbReference type="InterPro" id="IPR021840">
    <property type="entry name" value="DUF3433"/>
</dbReference>
<dbReference type="PANTHER" id="PTHR37544:SF3">
    <property type="entry name" value="SPRAY"/>
    <property type="match status" value="1"/>
</dbReference>
<accession>A0A5C3MQ91</accession>
<keyword evidence="2" id="KW-0472">Membrane</keyword>
<feature type="compositionally biased region" description="Basic and acidic residues" evidence="1">
    <location>
        <begin position="33"/>
        <end position="43"/>
    </location>
</feature>
<dbReference type="AlphaFoldDB" id="A0A5C3MQ91"/>
<gene>
    <name evidence="3" type="ORF">OE88DRAFT_1665776</name>
</gene>
<feature type="transmembrane region" description="Helical" evidence="2">
    <location>
        <begin position="243"/>
        <end position="266"/>
    </location>
</feature>